<feature type="transmembrane region" description="Helical" evidence="6">
    <location>
        <begin position="189"/>
        <end position="213"/>
    </location>
</feature>
<reference evidence="9" key="1">
    <citation type="submission" date="2025-08" db="UniProtKB">
        <authorList>
            <consortium name="RefSeq"/>
        </authorList>
    </citation>
    <scope>IDENTIFICATION</scope>
</reference>
<dbReference type="GO" id="GO:0016175">
    <property type="term" value="F:superoxide-generating NAD(P)H oxidase activity"/>
    <property type="evidence" value="ECO:0007669"/>
    <property type="project" value="TreeGrafter"/>
</dbReference>
<keyword evidence="3 6" id="KW-1133">Transmembrane helix</keyword>
<protein>
    <submittedName>
        <fullName evidence="9">NADPH oxidase 4</fullName>
    </submittedName>
</protein>
<gene>
    <name evidence="9" type="primary">LOC105913047</name>
</gene>
<evidence type="ECO:0000313" key="9">
    <source>
        <dbReference type="RefSeq" id="XP_031428815.1"/>
    </source>
</evidence>
<feature type="transmembrane region" description="Helical" evidence="6">
    <location>
        <begin position="153"/>
        <end position="177"/>
    </location>
</feature>
<evidence type="ECO:0000256" key="4">
    <source>
        <dbReference type="ARBA" id="ARBA00023002"/>
    </source>
</evidence>
<evidence type="ECO:0000256" key="5">
    <source>
        <dbReference type="ARBA" id="ARBA00023136"/>
    </source>
</evidence>
<feature type="domain" description="Ferric oxidoreductase" evidence="7">
    <location>
        <begin position="83"/>
        <end position="204"/>
    </location>
</feature>
<evidence type="ECO:0000256" key="2">
    <source>
        <dbReference type="ARBA" id="ARBA00022692"/>
    </source>
</evidence>
<evidence type="ECO:0000313" key="8">
    <source>
        <dbReference type="Proteomes" id="UP000515152"/>
    </source>
</evidence>
<keyword evidence="2 6" id="KW-0812">Transmembrane</keyword>
<dbReference type="AlphaFoldDB" id="A0A6P8FZP2"/>
<dbReference type="PANTHER" id="PTHR11972:SF206">
    <property type="entry name" value="NADPH OXIDASE 4"/>
    <property type="match status" value="1"/>
</dbReference>
<keyword evidence="5 6" id="KW-0472">Membrane</keyword>
<evidence type="ECO:0000256" key="6">
    <source>
        <dbReference type="SAM" id="Phobius"/>
    </source>
</evidence>
<feature type="transmembrane region" description="Helical" evidence="6">
    <location>
        <begin position="59"/>
        <end position="83"/>
    </location>
</feature>
<dbReference type="RefSeq" id="XP_031428815.1">
    <property type="nucleotide sequence ID" value="XM_031572955.1"/>
</dbReference>
<keyword evidence="4" id="KW-0560">Oxidoreductase</keyword>
<dbReference type="OrthoDB" id="167398at2759"/>
<dbReference type="PANTHER" id="PTHR11972">
    <property type="entry name" value="NADPH OXIDASE"/>
    <property type="match status" value="1"/>
</dbReference>
<dbReference type="GO" id="GO:0006952">
    <property type="term" value="P:defense response"/>
    <property type="evidence" value="ECO:0007669"/>
    <property type="project" value="TreeGrafter"/>
</dbReference>
<dbReference type="GO" id="GO:0043020">
    <property type="term" value="C:NADPH oxidase complex"/>
    <property type="evidence" value="ECO:0007669"/>
    <property type="project" value="TreeGrafter"/>
</dbReference>
<dbReference type="Proteomes" id="UP000515152">
    <property type="component" value="Chromosome 9"/>
</dbReference>
<organism evidence="8 9">
    <name type="scientific">Clupea harengus</name>
    <name type="common">Atlantic herring</name>
    <dbReference type="NCBI Taxonomy" id="7950"/>
    <lineage>
        <taxon>Eukaryota</taxon>
        <taxon>Metazoa</taxon>
        <taxon>Chordata</taxon>
        <taxon>Craniata</taxon>
        <taxon>Vertebrata</taxon>
        <taxon>Euteleostomi</taxon>
        <taxon>Actinopterygii</taxon>
        <taxon>Neopterygii</taxon>
        <taxon>Teleostei</taxon>
        <taxon>Clupei</taxon>
        <taxon>Clupeiformes</taxon>
        <taxon>Clupeoidei</taxon>
        <taxon>Clupeidae</taxon>
        <taxon>Clupea</taxon>
    </lineage>
</organism>
<dbReference type="GeneID" id="105913047"/>
<evidence type="ECO:0000256" key="1">
    <source>
        <dbReference type="ARBA" id="ARBA00004141"/>
    </source>
</evidence>
<evidence type="ECO:0000256" key="3">
    <source>
        <dbReference type="ARBA" id="ARBA00022989"/>
    </source>
</evidence>
<proteinExistence type="predicted"/>
<dbReference type="InterPro" id="IPR013130">
    <property type="entry name" value="Fe3_Rdtase_TM_dom"/>
</dbReference>
<dbReference type="Pfam" id="PF01794">
    <property type="entry name" value="Ferric_reduct"/>
    <property type="match status" value="1"/>
</dbReference>
<accession>A0A6P8FZP2</accession>
<name>A0A6P8FZP2_CLUHA</name>
<dbReference type="GO" id="GO:0042554">
    <property type="term" value="P:superoxide anion generation"/>
    <property type="evidence" value="ECO:0007669"/>
    <property type="project" value="TreeGrafter"/>
</dbReference>
<sequence>MALSLRSWVANEGRKNLLLVVWLAVNVVVFWRTFVLYSSGPQYYYLHQMLGMGVCVSRASASLLNLNCCLVLLPMCRSILTCLRGTLKVWARGGRRLLDQSRNFHSACGTAICVFSVVHVSAHLVNAVSFSVKFSDEFPSLNMAQYRGQDPRIIILTTVPGVTGVLLVLILFLMFTASTPCIRVGSYEIFWFTHNLFIVFYIILTVHVVGGALKYQTNLDTHTPGCLPANHSGFTADTSTNQERELEGRQQREPICGEEARFQSHFPETWLWVLAPLCLYCTERMCRYIRSWTPCTIVTVARHPCQVIELRMLKDGFKAKPGQIIVCID</sequence>
<keyword evidence="8" id="KW-1185">Reference proteome</keyword>
<comment type="subcellular location">
    <subcellularLocation>
        <location evidence="1">Membrane</location>
        <topology evidence="1">Multi-pass membrane protein</topology>
    </subcellularLocation>
</comment>
<feature type="transmembrane region" description="Helical" evidence="6">
    <location>
        <begin position="16"/>
        <end position="39"/>
    </location>
</feature>
<evidence type="ECO:0000259" key="7">
    <source>
        <dbReference type="Pfam" id="PF01794"/>
    </source>
</evidence>
<dbReference type="KEGG" id="char:105913047"/>
<dbReference type="InterPro" id="IPR050369">
    <property type="entry name" value="RBOH/FRE"/>
</dbReference>